<evidence type="ECO:0000256" key="1">
    <source>
        <dbReference type="SAM" id="Phobius"/>
    </source>
</evidence>
<dbReference type="Proteomes" id="UP000241690">
    <property type="component" value="Unassembled WGS sequence"/>
</dbReference>
<gene>
    <name evidence="2" type="ORF">M431DRAFT_523538</name>
</gene>
<feature type="transmembrane region" description="Helical" evidence="1">
    <location>
        <begin position="50"/>
        <end position="73"/>
    </location>
</feature>
<sequence>MWTAHEAPYQAWTKRHVSQFITYPSREETLRNKYLAVPPPQLRRGCFHQIVFFPNKSSMVLLLLVIFMMMQMLS</sequence>
<dbReference type="GeneID" id="36629117"/>
<keyword evidence="1" id="KW-0472">Membrane</keyword>
<name>A0A2T4A1B9_TRIHA</name>
<keyword evidence="1" id="KW-1133">Transmembrane helix</keyword>
<evidence type="ECO:0000313" key="2">
    <source>
        <dbReference type="EMBL" id="PTB50849.1"/>
    </source>
</evidence>
<dbReference type="AlphaFoldDB" id="A0A2T4A1B9"/>
<keyword evidence="3" id="KW-1185">Reference proteome</keyword>
<dbReference type="RefSeq" id="XP_024770526.1">
    <property type="nucleotide sequence ID" value="XM_024920548.1"/>
</dbReference>
<evidence type="ECO:0000313" key="3">
    <source>
        <dbReference type="Proteomes" id="UP000241690"/>
    </source>
</evidence>
<keyword evidence="1" id="KW-0812">Transmembrane</keyword>
<accession>A0A2T4A1B9</accession>
<organism evidence="2 3">
    <name type="scientific">Trichoderma harzianum CBS 226.95</name>
    <dbReference type="NCBI Taxonomy" id="983964"/>
    <lineage>
        <taxon>Eukaryota</taxon>
        <taxon>Fungi</taxon>
        <taxon>Dikarya</taxon>
        <taxon>Ascomycota</taxon>
        <taxon>Pezizomycotina</taxon>
        <taxon>Sordariomycetes</taxon>
        <taxon>Hypocreomycetidae</taxon>
        <taxon>Hypocreales</taxon>
        <taxon>Hypocreaceae</taxon>
        <taxon>Trichoderma</taxon>
    </lineage>
</organism>
<protein>
    <submittedName>
        <fullName evidence="2">Uncharacterized protein</fullName>
    </submittedName>
</protein>
<dbReference type="EMBL" id="KZ679687">
    <property type="protein sequence ID" value="PTB50849.1"/>
    <property type="molecule type" value="Genomic_DNA"/>
</dbReference>
<proteinExistence type="predicted"/>
<reference evidence="2 3" key="1">
    <citation type="submission" date="2016-07" db="EMBL/GenBank/DDBJ databases">
        <title>Multiple horizontal gene transfer events from other fungi enriched the ability of initially mycotrophic Trichoderma (Ascomycota) to feed on dead plant biomass.</title>
        <authorList>
            <consortium name="DOE Joint Genome Institute"/>
            <person name="Aerts A."/>
            <person name="Atanasova L."/>
            <person name="Chenthamara K."/>
            <person name="Zhang J."/>
            <person name="Grujic M."/>
            <person name="Henrissat B."/>
            <person name="Kuo A."/>
            <person name="Salamov A."/>
            <person name="Lipzen A."/>
            <person name="Labutti K."/>
            <person name="Barry K."/>
            <person name="Miao Y."/>
            <person name="Rahimi M.J."/>
            <person name="Shen Q."/>
            <person name="Grigoriev I.V."/>
            <person name="Kubicek C.P."/>
            <person name="Druzhinina I.S."/>
        </authorList>
    </citation>
    <scope>NUCLEOTIDE SEQUENCE [LARGE SCALE GENOMIC DNA]</scope>
    <source>
        <strain evidence="2 3">CBS 226.95</strain>
    </source>
</reference>